<protein>
    <recommendedName>
        <fullName evidence="1">General stress protein 17M-like domain-containing protein</fullName>
    </recommendedName>
</protein>
<keyword evidence="3" id="KW-1185">Reference proteome</keyword>
<dbReference type="HOGENOM" id="CLU_2116087_0_0_9"/>
<reference evidence="2" key="1">
    <citation type="submission" date="2009-10" db="EMBL/GenBank/DDBJ databases">
        <title>Complete sequence of Bacillus selenitireducens MLS10.</title>
        <authorList>
            <consortium name="US DOE Joint Genome Institute"/>
            <person name="Lucas S."/>
            <person name="Copeland A."/>
            <person name="Lapidus A."/>
            <person name="Glavina del Rio T."/>
            <person name="Dalin E."/>
            <person name="Tice H."/>
            <person name="Bruce D."/>
            <person name="Goodwin L."/>
            <person name="Pitluck S."/>
            <person name="Sims D."/>
            <person name="Brettin T."/>
            <person name="Detter J.C."/>
            <person name="Han C."/>
            <person name="Larimer F."/>
            <person name="Land M."/>
            <person name="Hauser L."/>
            <person name="Kyrpides N."/>
            <person name="Ovchinnikova G."/>
            <person name="Stolz J."/>
        </authorList>
    </citation>
    <scope>NUCLEOTIDE SEQUENCE [LARGE SCALE GENOMIC DNA]</scope>
    <source>
        <strain evidence="2">MLS10</strain>
    </source>
</reference>
<accession>D6XZC3</accession>
<sequence length="114" mass="12720">MDPVAKSYQRQEDVISAIRTLQNKGIDTDGLYIVYLHDDRVEHPAENPEAVTVGMNETNLGTAVDRIFPVSRDKAASFFRELGFEEDDALPLIEALEEADTVLVLTDPPEFSIL</sequence>
<evidence type="ECO:0000313" key="3">
    <source>
        <dbReference type="Proteomes" id="UP000000271"/>
    </source>
</evidence>
<dbReference type="Proteomes" id="UP000000271">
    <property type="component" value="Chromosome"/>
</dbReference>
<proteinExistence type="predicted"/>
<dbReference type="OrthoDB" id="2353304at2"/>
<organism evidence="2 3">
    <name type="scientific">Bacillus selenitireducens (strain ATCC 700615 / DSM 15326 / MLS10)</name>
    <dbReference type="NCBI Taxonomy" id="439292"/>
    <lineage>
        <taxon>Bacteria</taxon>
        <taxon>Bacillati</taxon>
        <taxon>Bacillota</taxon>
        <taxon>Bacilli</taxon>
        <taxon>Bacillales</taxon>
        <taxon>Bacillaceae</taxon>
        <taxon>Salisediminibacterium</taxon>
    </lineage>
</organism>
<feature type="domain" description="General stress protein 17M-like" evidence="1">
    <location>
        <begin position="4"/>
        <end position="97"/>
    </location>
</feature>
<evidence type="ECO:0000313" key="2">
    <source>
        <dbReference type="EMBL" id="ADI00408.1"/>
    </source>
</evidence>
<dbReference type="STRING" id="439292.Bsel_2919"/>
<dbReference type="AlphaFoldDB" id="D6XZC3"/>
<dbReference type="RefSeq" id="WP_013173820.1">
    <property type="nucleotide sequence ID" value="NC_014219.1"/>
</dbReference>
<dbReference type="Pfam" id="PF11181">
    <property type="entry name" value="YflT"/>
    <property type="match status" value="1"/>
</dbReference>
<dbReference type="InterPro" id="IPR025889">
    <property type="entry name" value="GSP17M-like_dom"/>
</dbReference>
<name>D6XZC3_BACIE</name>
<dbReference type="KEGG" id="bse:Bsel_2919"/>
<evidence type="ECO:0000259" key="1">
    <source>
        <dbReference type="Pfam" id="PF11181"/>
    </source>
</evidence>
<gene>
    <name evidence="2" type="ordered locus">Bsel_2919</name>
</gene>
<dbReference type="EMBL" id="CP001791">
    <property type="protein sequence ID" value="ADI00408.1"/>
    <property type="molecule type" value="Genomic_DNA"/>
</dbReference>